<dbReference type="Pfam" id="PF09656">
    <property type="entry name" value="PGPGW"/>
    <property type="match status" value="1"/>
</dbReference>
<dbReference type="EMBL" id="LVHI01000012">
    <property type="protein sequence ID" value="OAK54347.1"/>
    <property type="molecule type" value="Genomic_DNA"/>
</dbReference>
<feature type="transmembrane region" description="Helical" evidence="2">
    <location>
        <begin position="115"/>
        <end position="148"/>
    </location>
</feature>
<reference evidence="3 4" key="1">
    <citation type="submission" date="2016-03" db="EMBL/GenBank/DDBJ databases">
        <title>Genome sequence of Rhodococcus kyotonensis KB10.</title>
        <authorList>
            <person name="Jeong H."/>
            <person name="Hong C.E."/>
            <person name="Jo S.H."/>
            <person name="Park J.M."/>
        </authorList>
    </citation>
    <scope>NUCLEOTIDE SEQUENCE [LARGE SCALE GENOMIC DNA]</scope>
    <source>
        <strain evidence="3 4">KB10</strain>
    </source>
</reference>
<feature type="transmembrane region" description="Helical" evidence="2">
    <location>
        <begin position="47"/>
        <end position="68"/>
    </location>
</feature>
<sequence>MTADDARTDNPPRDDAPRDDKGGVFDKVAERRRRFRKKIAANPTVDFAYRIAVGVLGVVVLALGILAIPYPGPGWLIVFAGLGILASEFTWAHRLLKFVRKHYDRFMEWFSRQSLVVKGIGVLFTTLVVLLTLWLLGTFSLVGGWFGLDWNWLSSPL</sequence>
<accession>A0A177YFQ4</accession>
<keyword evidence="2" id="KW-0472">Membrane</keyword>
<evidence type="ECO:0000313" key="4">
    <source>
        <dbReference type="Proteomes" id="UP000077519"/>
    </source>
</evidence>
<name>A0A177YFQ4_9NOCA</name>
<proteinExistence type="predicted"/>
<feature type="transmembrane region" description="Helical" evidence="2">
    <location>
        <begin position="74"/>
        <end position="94"/>
    </location>
</feature>
<keyword evidence="4" id="KW-1185">Reference proteome</keyword>
<feature type="region of interest" description="Disordered" evidence="1">
    <location>
        <begin position="1"/>
        <end position="23"/>
    </location>
</feature>
<keyword evidence="2" id="KW-1133">Transmembrane helix</keyword>
<gene>
    <name evidence="3" type="ORF">A3K89_02790</name>
</gene>
<dbReference type="AlphaFoldDB" id="A0A177YFQ4"/>
<evidence type="ECO:0008006" key="5">
    <source>
        <dbReference type="Google" id="ProtNLM"/>
    </source>
</evidence>
<organism evidence="3 4">
    <name type="scientific">Rhodococcoides kyotonense</name>
    <dbReference type="NCBI Taxonomy" id="398843"/>
    <lineage>
        <taxon>Bacteria</taxon>
        <taxon>Bacillati</taxon>
        <taxon>Actinomycetota</taxon>
        <taxon>Actinomycetes</taxon>
        <taxon>Mycobacteriales</taxon>
        <taxon>Nocardiaceae</taxon>
        <taxon>Rhodococcoides</taxon>
    </lineage>
</organism>
<keyword evidence="2" id="KW-0812">Transmembrane</keyword>
<dbReference type="NCBIfam" id="TIGR02611">
    <property type="entry name" value="TIGR02611 family protein"/>
    <property type="match status" value="1"/>
</dbReference>
<evidence type="ECO:0000313" key="3">
    <source>
        <dbReference type="EMBL" id="OAK54347.1"/>
    </source>
</evidence>
<evidence type="ECO:0000256" key="2">
    <source>
        <dbReference type="SAM" id="Phobius"/>
    </source>
</evidence>
<dbReference type="InterPro" id="IPR013434">
    <property type="entry name" value="CHP02611"/>
</dbReference>
<comment type="caution">
    <text evidence="3">The sequence shown here is derived from an EMBL/GenBank/DDBJ whole genome shotgun (WGS) entry which is preliminary data.</text>
</comment>
<dbReference type="RefSeq" id="WP_068424398.1">
    <property type="nucleotide sequence ID" value="NZ_LVHI01000012.1"/>
</dbReference>
<protein>
    <recommendedName>
        <fullName evidence="5">TIGR02611 family protein</fullName>
    </recommendedName>
</protein>
<evidence type="ECO:0000256" key="1">
    <source>
        <dbReference type="SAM" id="MobiDB-lite"/>
    </source>
</evidence>
<dbReference type="Proteomes" id="UP000077519">
    <property type="component" value="Unassembled WGS sequence"/>
</dbReference>
<dbReference type="InterPro" id="IPR019099">
    <property type="entry name" value="Uncharacterised_PGPGW_TM"/>
</dbReference>